<dbReference type="InterPro" id="IPR011598">
    <property type="entry name" value="bHLH_dom"/>
</dbReference>
<accession>A0A1D2NDA2</accession>
<keyword evidence="6" id="KW-0539">Nucleus</keyword>
<dbReference type="InterPro" id="IPR036638">
    <property type="entry name" value="HLH_DNA-bd_sf"/>
</dbReference>
<evidence type="ECO:0000256" key="1">
    <source>
        <dbReference type="ARBA" id="ARBA00004123"/>
    </source>
</evidence>
<evidence type="ECO:0000313" key="10">
    <source>
        <dbReference type="Proteomes" id="UP000094527"/>
    </source>
</evidence>
<evidence type="ECO:0000313" key="9">
    <source>
        <dbReference type="EMBL" id="ODN03238.1"/>
    </source>
</evidence>
<proteinExistence type="inferred from homology"/>
<name>A0A1D2NDA2_ORCCI</name>
<organism evidence="9 10">
    <name type="scientific">Orchesella cincta</name>
    <name type="common">Springtail</name>
    <name type="synonym">Podura cincta</name>
    <dbReference type="NCBI Taxonomy" id="48709"/>
    <lineage>
        <taxon>Eukaryota</taxon>
        <taxon>Metazoa</taxon>
        <taxon>Ecdysozoa</taxon>
        <taxon>Arthropoda</taxon>
        <taxon>Hexapoda</taxon>
        <taxon>Collembola</taxon>
        <taxon>Entomobryomorpha</taxon>
        <taxon>Entomobryoidea</taxon>
        <taxon>Orchesellidae</taxon>
        <taxon>Orchesellinae</taxon>
        <taxon>Orchesella</taxon>
    </lineage>
</organism>
<feature type="compositionally biased region" description="Basic and acidic residues" evidence="7">
    <location>
        <begin position="357"/>
        <end position="369"/>
    </location>
</feature>
<feature type="region of interest" description="Disordered" evidence="7">
    <location>
        <begin position="233"/>
        <end position="254"/>
    </location>
</feature>
<keyword evidence="3" id="KW-0805">Transcription regulation</keyword>
<gene>
    <name evidence="9" type="ORF">Ocin01_03435</name>
</gene>
<keyword evidence="5" id="KW-0804">Transcription</keyword>
<feature type="region of interest" description="Disordered" evidence="7">
    <location>
        <begin position="32"/>
        <end position="75"/>
    </location>
</feature>
<comment type="caution">
    <text evidence="9">The sequence shown here is derived from an EMBL/GenBank/DDBJ whole genome shotgun (WGS) entry which is preliminary data.</text>
</comment>
<dbReference type="Pfam" id="PF00010">
    <property type="entry name" value="HLH"/>
    <property type="match status" value="1"/>
</dbReference>
<evidence type="ECO:0000256" key="2">
    <source>
        <dbReference type="ARBA" id="ARBA00008289"/>
    </source>
</evidence>
<evidence type="ECO:0000256" key="6">
    <source>
        <dbReference type="ARBA" id="ARBA00023242"/>
    </source>
</evidence>
<feature type="region of interest" description="Disordered" evidence="7">
    <location>
        <begin position="341"/>
        <end position="369"/>
    </location>
</feature>
<dbReference type="EMBL" id="LJIJ01000081">
    <property type="protein sequence ID" value="ODN03238.1"/>
    <property type="molecule type" value="Genomic_DNA"/>
</dbReference>
<protein>
    <submittedName>
        <fullName evidence="9">Microphthalmia-associated transcription factor</fullName>
    </submittedName>
</protein>
<feature type="compositionally biased region" description="Basic and acidic residues" evidence="7">
    <location>
        <begin position="42"/>
        <end position="63"/>
    </location>
</feature>
<keyword evidence="4" id="KW-0238">DNA-binding</keyword>
<dbReference type="OMA" id="HINDMIT"/>
<feature type="compositionally biased region" description="Polar residues" evidence="7">
    <location>
        <begin position="181"/>
        <end position="191"/>
    </location>
</feature>
<dbReference type="PROSITE" id="PS50888">
    <property type="entry name" value="BHLH"/>
    <property type="match status" value="1"/>
</dbReference>
<dbReference type="InterPro" id="IPR031867">
    <property type="entry name" value="MiT/TFE_N"/>
</dbReference>
<evidence type="ECO:0000256" key="5">
    <source>
        <dbReference type="ARBA" id="ARBA00023163"/>
    </source>
</evidence>
<comment type="similarity">
    <text evidence="2">Belongs to the MiT/TFE family.</text>
</comment>
<dbReference type="GO" id="GO:0000978">
    <property type="term" value="F:RNA polymerase II cis-regulatory region sequence-specific DNA binding"/>
    <property type="evidence" value="ECO:0007669"/>
    <property type="project" value="TreeGrafter"/>
</dbReference>
<feature type="compositionally biased region" description="Low complexity" evidence="7">
    <location>
        <begin position="66"/>
        <end position="75"/>
    </location>
</feature>
<feature type="compositionally biased region" description="Polar residues" evidence="7">
    <location>
        <begin position="156"/>
        <end position="166"/>
    </location>
</feature>
<dbReference type="STRING" id="48709.A0A1D2NDA2"/>
<dbReference type="GO" id="GO:0046983">
    <property type="term" value="F:protein dimerization activity"/>
    <property type="evidence" value="ECO:0007669"/>
    <property type="project" value="InterPro"/>
</dbReference>
<dbReference type="GO" id="GO:0005634">
    <property type="term" value="C:nucleus"/>
    <property type="evidence" value="ECO:0007669"/>
    <property type="project" value="UniProtKB-SubCell"/>
</dbReference>
<dbReference type="PANTHER" id="PTHR45776">
    <property type="entry name" value="MIP04163P"/>
    <property type="match status" value="1"/>
</dbReference>
<evidence type="ECO:0000259" key="8">
    <source>
        <dbReference type="PROSITE" id="PS50888"/>
    </source>
</evidence>
<reference evidence="9 10" key="1">
    <citation type="journal article" date="2016" name="Genome Biol. Evol.">
        <title>Gene Family Evolution Reflects Adaptation to Soil Environmental Stressors in the Genome of the Collembolan Orchesella cincta.</title>
        <authorList>
            <person name="Faddeeva-Vakhrusheva A."/>
            <person name="Derks M.F."/>
            <person name="Anvar S.Y."/>
            <person name="Agamennone V."/>
            <person name="Suring W."/>
            <person name="Smit S."/>
            <person name="van Straalen N.M."/>
            <person name="Roelofs D."/>
        </authorList>
    </citation>
    <scope>NUCLEOTIDE SEQUENCE [LARGE SCALE GENOMIC DNA]</scope>
    <source>
        <tissue evidence="9">Mixed pool</tissue>
    </source>
</reference>
<dbReference type="Gene3D" id="4.10.280.10">
    <property type="entry name" value="Helix-loop-helix DNA-binding domain"/>
    <property type="match status" value="1"/>
</dbReference>
<dbReference type="AlphaFoldDB" id="A0A1D2NDA2"/>
<evidence type="ECO:0000256" key="3">
    <source>
        <dbReference type="ARBA" id="ARBA00023015"/>
    </source>
</evidence>
<evidence type="ECO:0000256" key="4">
    <source>
        <dbReference type="ARBA" id="ARBA00023125"/>
    </source>
</evidence>
<dbReference type="GO" id="GO:0000981">
    <property type="term" value="F:DNA-binding transcription factor activity, RNA polymerase II-specific"/>
    <property type="evidence" value="ECO:0007669"/>
    <property type="project" value="TreeGrafter"/>
</dbReference>
<evidence type="ECO:0000256" key="7">
    <source>
        <dbReference type="SAM" id="MobiDB-lite"/>
    </source>
</evidence>
<dbReference type="Proteomes" id="UP000094527">
    <property type="component" value="Unassembled WGS sequence"/>
</dbReference>
<dbReference type="SUPFAM" id="SSF47459">
    <property type="entry name" value="HLH, helix-loop-helix DNA-binding domain"/>
    <property type="match status" value="1"/>
</dbReference>
<sequence>MLRLRKEIGIERILFSFIQLVTDLHRAKMPTPTRNVRLRANTKLDMDRQKAQEEERRDKELQKQQRAPSQSSAVPVSLPSVNVVVPPRVLQVHSALENPTPFHVEQKRRLNIQQYIANSLPDSHASSLGGTVAPLRHPVKHNRIQHIVADGAVSSAPPNYSTTPLSPASVLEPGAAPSPGPSQRSSVATSVNDEYEESILMELQELLMNDEKSGDQFNKSDQVASLPQPGFNRVSGVPEASSSCPADSTKDVVVNSNGEPARVSKDRIKKDNHNKIERKRRFHINDMITEQGRLLPKQNERHHEIIGDVKQNKGSILKASEPITYPVDDICDIMDEDRSIVTGSSDPMFGQPVEADDGFHHPEGMDFND</sequence>
<feature type="domain" description="BHLH" evidence="8">
    <location>
        <begin position="268"/>
        <end position="327"/>
    </location>
</feature>
<feature type="region of interest" description="Disordered" evidence="7">
    <location>
        <begin position="153"/>
        <end position="191"/>
    </location>
</feature>
<dbReference type="OrthoDB" id="6242697at2759"/>
<dbReference type="Pfam" id="PF15951">
    <property type="entry name" value="MITF_TFEB_C_3_N"/>
    <property type="match status" value="1"/>
</dbReference>
<comment type="subcellular location">
    <subcellularLocation>
        <location evidence="1">Nucleus</location>
    </subcellularLocation>
</comment>
<keyword evidence="10" id="KW-1185">Reference proteome</keyword>
<dbReference type="PANTHER" id="PTHR45776:SF2">
    <property type="entry name" value="MIP04163P"/>
    <property type="match status" value="1"/>
</dbReference>